<sequence length="191" mass="21522">MFAQFASLREVRFVSCQFPSFSAFRRVLVSLPALEDLTCMISLSSFDKLTFLRLDVDTANWRGVADMLRPLSARLNMLLFNVSPRELGMDSNRLVTEDGQLKAMRTNGLELLDPVLSRDNFKGLTLLTFELMGYRDTLPAHRESTLEAIQQKLPTLHGRTTLDIQLNLLFFDRSPPSSPIVENGDPGRSAV</sequence>
<protein>
    <submittedName>
        <fullName evidence="1">Fructose transporter 1</fullName>
    </submittedName>
</protein>
<dbReference type="EMBL" id="LR730068">
    <property type="protein sequence ID" value="VWP02264.1"/>
    <property type="molecule type" value="Genomic_DNA"/>
</dbReference>
<dbReference type="AlphaFoldDB" id="A0A5K1K706"/>
<reference evidence="1" key="1">
    <citation type="submission" date="2019-10" db="EMBL/GenBank/DDBJ databases">
        <authorList>
            <person name="Nor Muhammad N."/>
        </authorList>
    </citation>
    <scope>NUCLEOTIDE SEQUENCE</scope>
</reference>
<gene>
    <name evidence="1" type="primary">Q5XTQ5</name>
</gene>
<accession>A0A5K1K706</accession>
<name>A0A5K1K706_9APHY</name>
<evidence type="ECO:0000313" key="1">
    <source>
        <dbReference type="EMBL" id="VWP02264.1"/>
    </source>
</evidence>
<proteinExistence type="predicted"/>
<organism evidence="1">
    <name type="scientific">Ganoderma boninense</name>
    <dbReference type="NCBI Taxonomy" id="34458"/>
    <lineage>
        <taxon>Eukaryota</taxon>
        <taxon>Fungi</taxon>
        <taxon>Dikarya</taxon>
        <taxon>Basidiomycota</taxon>
        <taxon>Agaricomycotina</taxon>
        <taxon>Agaricomycetes</taxon>
        <taxon>Polyporales</taxon>
        <taxon>Polyporaceae</taxon>
        <taxon>Ganoderma</taxon>
    </lineage>
</organism>